<evidence type="ECO:0000256" key="3">
    <source>
        <dbReference type="ARBA" id="ARBA00023235"/>
    </source>
</evidence>
<evidence type="ECO:0000256" key="5">
    <source>
        <dbReference type="PIRSR" id="PIRSR001430-1"/>
    </source>
</evidence>
<feature type="binding site" evidence="4 6">
    <location>
        <position position="108"/>
    </location>
    <ligand>
        <name>substrate</name>
    </ligand>
</feature>
<comment type="caution">
    <text evidence="4">Lacks conserved residue(s) required for the propagation of feature annotation.</text>
</comment>
<dbReference type="GO" id="GO:0160147">
    <property type="term" value="F:tRNA pseudouridine(38-40) synthase activity"/>
    <property type="evidence" value="ECO:0007669"/>
    <property type="project" value="UniProtKB-EC"/>
</dbReference>
<dbReference type="HAMAP" id="MF_00171">
    <property type="entry name" value="TruA"/>
    <property type="match status" value="1"/>
</dbReference>
<comment type="similarity">
    <text evidence="1 4 7">Belongs to the tRNA pseudouridine synthase TruA family.</text>
</comment>
<evidence type="ECO:0000256" key="7">
    <source>
        <dbReference type="RuleBase" id="RU003792"/>
    </source>
</evidence>
<protein>
    <recommendedName>
        <fullName evidence="4">tRNA pseudouridine synthase A</fullName>
        <ecNumber evidence="4">5.4.99.12</ecNumber>
    </recommendedName>
    <alternativeName>
        <fullName evidence="4">tRNA pseudouridine(38-40) synthase</fullName>
    </alternativeName>
    <alternativeName>
        <fullName evidence="4">tRNA pseudouridylate synthase I</fullName>
    </alternativeName>
    <alternativeName>
        <fullName evidence="4">tRNA-uridine isomerase I</fullName>
    </alternativeName>
</protein>
<feature type="domain" description="Pseudouridine synthase I TruA alpha/beta" evidence="8">
    <location>
        <begin position="147"/>
        <end position="242"/>
    </location>
</feature>
<dbReference type="SUPFAM" id="SSF55120">
    <property type="entry name" value="Pseudouridine synthase"/>
    <property type="match status" value="1"/>
</dbReference>
<name>A0AAV5AU89_9FLAO</name>
<dbReference type="CDD" id="cd02570">
    <property type="entry name" value="PseudoU_synth_EcTruA"/>
    <property type="match status" value="1"/>
</dbReference>
<dbReference type="Proteomes" id="UP001208692">
    <property type="component" value="Unassembled WGS sequence"/>
</dbReference>
<reference evidence="9 12" key="1">
    <citation type="submission" date="2021-11" db="EMBL/GenBank/DDBJ databases">
        <title>Draft genome sequence of Capnocytophaga sp. strain KC07075 isolated from cat oral cavity.</title>
        <authorList>
            <person name="Suzuki M."/>
            <person name="Imaoka K."/>
            <person name="Kimura M."/>
            <person name="Morikawa S."/>
            <person name="Maeda K."/>
        </authorList>
    </citation>
    <scope>NUCLEOTIDE SEQUENCE</scope>
    <source>
        <strain evidence="9">KC07075</strain>
        <strain evidence="10 12">KC07079</strain>
    </source>
</reference>
<evidence type="ECO:0000256" key="6">
    <source>
        <dbReference type="PIRSR" id="PIRSR001430-2"/>
    </source>
</evidence>
<comment type="caution">
    <text evidence="9">The sequence shown here is derived from an EMBL/GenBank/DDBJ whole genome shotgun (WGS) entry which is preliminary data.</text>
</comment>
<proteinExistence type="inferred from homology"/>
<evidence type="ECO:0000313" key="11">
    <source>
        <dbReference type="Proteomes" id="UP001207736"/>
    </source>
</evidence>
<keyword evidence="12" id="KW-1185">Reference proteome</keyword>
<dbReference type="FunFam" id="3.30.70.580:FF:000001">
    <property type="entry name" value="tRNA pseudouridine synthase A"/>
    <property type="match status" value="1"/>
</dbReference>
<gene>
    <name evidence="4 9" type="primary">truA</name>
    <name evidence="9" type="ORF">RCZ15_19260</name>
    <name evidence="10" type="ORF">RCZ16_04550</name>
</gene>
<keyword evidence="2 4" id="KW-0819">tRNA processing</keyword>
<dbReference type="EMBL" id="BQKA01000036">
    <property type="protein sequence ID" value="GJM50953.1"/>
    <property type="molecule type" value="Genomic_DNA"/>
</dbReference>
<sequence>MRYFVEFAYNGKAYCGWQSQPNSVSVQQIMEHSLSVLLSCPIALTGAGRTDSGVHSRQMFAHFDYEGIIQHNFVHRVNTFLPHDIVIYGFYQVENEAHARFDALKRTYQYYIVQHRNPFLTDFAYHFQWSLDIDSMNKACEILKTYTDFQCFSKSKTDIKTYLCKIEKAFWERNNENILIFEITADRFLRNMVRAIVGTMLNIGQGKLTLEGFKQVIESKNRGKAGFSVPAHGLYLTQVVYPERLFKPVK</sequence>
<dbReference type="AlphaFoldDB" id="A0AAV5AU89"/>
<dbReference type="PANTHER" id="PTHR11142:SF0">
    <property type="entry name" value="TRNA PSEUDOURIDINE SYNTHASE-LIKE 1"/>
    <property type="match status" value="1"/>
</dbReference>
<dbReference type="RefSeq" id="WP_264846387.1">
    <property type="nucleotide sequence ID" value="NZ_BPMA01000021.1"/>
</dbReference>
<feature type="active site" description="Nucleophile" evidence="4 5">
    <location>
        <position position="51"/>
    </location>
</feature>
<dbReference type="InterPro" id="IPR020097">
    <property type="entry name" value="PsdUridine_synth_TruA_a/b_dom"/>
</dbReference>
<comment type="subunit">
    <text evidence="4">Homodimer.</text>
</comment>
<dbReference type="InterPro" id="IPR020103">
    <property type="entry name" value="PsdUridine_synth_cat_dom_sf"/>
</dbReference>
<accession>A0AAV5AU89</accession>
<dbReference type="EMBL" id="BQKB01000009">
    <property type="protein sequence ID" value="GJM52137.1"/>
    <property type="molecule type" value="Genomic_DNA"/>
</dbReference>
<dbReference type="GO" id="GO:0003723">
    <property type="term" value="F:RNA binding"/>
    <property type="evidence" value="ECO:0007669"/>
    <property type="project" value="InterPro"/>
</dbReference>
<dbReference type="InterPro" id="IPR020094">
    <property type="entry name" value="TruA/RsuA/RluB/E/F_N"/>
</dbReference>
<evidence type="ECO:0000256" key="2">
    <source>
        <dbReference type="ARBA" id="ARBA00022694"/>
    </source>
</evidence>
<dbReference type="InterPro" id="IPR001406">
    <property type="entry name" value="PsdUridine_synth_TruA"/>
</dbReference>
<dbReference type="Gene3D" id="3.30.70.660">
    <property type="entry name" value="Pseudouridine synthase I, catalytic domain, C-terminal subdomain"/>
    <property type="match status" value="1"/>
</dbReference>
<dbReference type="Proteomes" id="UP001207736">
    <property type="component" value="Unassembled WGS sequence"/>
</dbReference>
<evidence type="ECO:0000313" key="9">
    <source>
        <dbReference type="EMBL" id="GJM50953.1"/>
    </source>
</evidence>
<evidence type="ECO:0000313" key="10">
    <source>
        <dbReference type="EMBL" id="GJM52137.1"/>
    </source>
</evidence>
<evidence type="ECO:0000313" key="12">
    <source>
        <dbReference type="Proteomes" id="UP001208692"/>
    </source>
</evidence>
<dbReference type="Pfam" id="PF01416">
    <property type="entry name" value="PseudoU_synth_1"/>
    <property type="match status" value="1"/>
</dbReference>
<evidence type="ECO:0000256" key="1">
    <source>
        <dbReference type="ARBA" id="ARBA00009375"/>
    </source>
</evidence>
<dbReference type="InterPro" id="IPR020095">
    <property type="entry name" value="PsdUridine_synth_TruA_C"/>
</dbReference>
<dbReference type="PANTHER" id="PTHR11142">
    <property type="entry name" value="PSEUDOURIDYLATE SYNTHASE"/>
    <property type="match status" value="1"/>
</dbReference>
<evidence type="ECO:0000256" key="4">
    <source>
        <dbReference type="HAMAP-Rule" id="MF_00171"/>
    </source>
</evidence>
<dbReference type="Gene3D" id="3.30.70.580">
    <property type="entry name" value="Pseudouridine synthase I, catalytic domain, N-terminal subdomain"/>
    <property type="match status" value="1"/>
</dbReference>
<dbReference type="PIRSF" id="PIRSF001430">
    <property type="entry name" value="tRNA_psdUrid_synth"/>
    <property type="match status" value="1"/>
</dbReference>
<comment type="function">
    <text evidence="4">Formation of pseudouridine at positions 38, 39 and 40 in the anticodon stem and loop of transfer RNAs.</text>
</comment>
<comment type="catalytic activity">
    <reaction evidence="4 7">
        <text>uridine(38/39/40) in tRNA = pseudouridine(38/39/40) in tRNA</text>
        <dbReference type="Rhea" id="RHEA:22376"/>
        <dbReference type="Rhea" id="RHEA-COMP:10085"/>
        <dbReference type="Rhea" id="RHEA-COMP:10087"/>
        <dbReference type="ChEBI" id="CHEBI:65314"/>
        <dbReference type="ChEBI" id="CHEBI:65315"/>
        <dbReference type="EC" id="5.4.99.12"/>
    </reaction>
</comment>
<keyword evidence="3 4" id="KW-0413">Isomerase</keyword>
<dbReference type="GO" id="GO:0031119">
    <property type="term" value="P:tRNA pseudouridine synthesis"/>
    <property type="evidence" value="ECO:0007669"/>
    <property type="project" value="UniProtKB-UniRule"/>
</dbReference>
<organism evidence="9 11">
    <name type="scientific">Capnocytophaga catalasegens</name>
    <dbReference type="NCBI Taxonomy" id="1004260"/>
    <lineage>
        <taxon>Bacteria</taxon>
        <taxon>Pseudomonadati</taxon>
        <taxon>Bacteroidota</taxon>
        <taxon>Flavobacteriia</taxon>
        <taxon>Flavobacteriales</taxon>
        <taxon>Flavobacteriaceae</taxon>
        <taxon>Capnocytophaga</taxon>
    </lineage>
</organism>
<dbReference type="EC" id="5.4.99.12" evidence="4"/>
<evidence type="ECO:0000259" key="8">
    <source>
        <dbReference type="Pfam" id="PF01416"/>
    </source>
</evidence>
<dbReference type="NCBIfam" id="TIGR00071">
    <property type="entry name" value="hisT_truA"/>
    <property type="match status" value="1"/>
</dbReference>